<dbReference type="Gene3D" id="3.30.460.20">
    <property type="entry name" value="CorA soluble domain-like"/>
    <property type="match status" value="1"/>
</dbReference>
<dbReference type="GO" id="GO:0015087">
    <property type="term" value="F:cobalt ion transmembrane transporter activity"/>
    <property type="evidence" value="ECO:0007669"/>
    <property type="project" value="TreeGrafter"/>
</dbReference>
<dbReference type="CDD" id="cd12822">
    <property type="entry name" value="TmCorA-like"/>
    <property type="match status" value="1"/>
</dbReference>
<evidence type="ECO:0000313" key="10">
    <source>
        <dbReference type="Proteomes" id="UP000027986"/>
    </source>
</evidence>
<evidence type="ECO:0000256" key="4">
    <source>
        <dbReference type="ARBA" id="ARBA00022475"/>
    </source>
</evidence>
<keyword evidence="4" id="KW-1003">Cell membrane</keyword>
<evidence type="ECO:0000256" key="7">
    <source>
        <dbReference type="ARBA" id="ARBA00023136"/>
    </source>
</evidence>
<evidence type="ECO:0000256" key="6">
    <source>
        <dbReference type="ARBA" id="ARBA00022989"/>
    </source>
</evidence>
<accession>A0A075JJS2</accession>
<protein>
    <submittedName>
        <fullName evidence="9">Magnesium transporter</fullName>
    </submittedName>
</protein>
<evidence type="ECO:0000256" key="8">
    <source>
        <dbReference type="SAM" id="Phobius"/>
    </source>
</evidence>
<dbReference type="SUPFAM" id="SSF143865">
    <property type="entry name" value="CorA soluble domain-like"/>
    <property type="match status" value="1"/>
</dbReference>
<dbReference type="InterPro" id="IPR045861">
    <property type="entry name" value="CorA_cytoplasmic_dom"/>
</dbReference>
<keyword evidence="7 8" id="KW-0472">Membrane</keyword>
<dbReference type="Pfam" id="PF01544">
    <property type="entry name" value="CorA"/>
    <property type="match status" value="1"/>
</dbReference>
<organism evidence="9 10">
    <name type="scientific">Dermacoccus nishinomiyaensis</name>
    <dbReference type="NCBI Taxonomy" id="1274"/>
    <lineage>
        <taxon>Bacteria</taxon>
        <taxon>Bacillati</taxon>
        <taxon>Actinomycetota</taxon>
        <taxon>Actinomycetes</taxon>
        <taxon>Micrococcales</taxon>
        <taxon>Dermacoccaceae</taxon>
        <taxon>Dermacoccus</taxon>
    </lineage>
</organism>
<dbReference type="KEGG" id="dni:HX89_04255"/>
<feature type="transmembrane region" description="Helical" evidence="8">
    <location>
        <begin position="284"/>
        <end position="302"/>
    </location>
</feature>
<dbReference type="InterPro" id="IPR002523">
    <property type="entry name" value="MgTranspt_CorA/ZnTranspt_ZntB"/>
</dbReference>
<dbReference type="PANTHER" id="PTHR46494:SF1">
    <property type="entry name" value="CORA FAMILY METAL ION TRANSPORTER (EUROFUNG)"/>
    <property type="match status" value="1"/>
</dbReference>
<dbReference type="Proteomes" id="UP000027986">
    <property type="component" value="Chromosome"/>
</dbReference>
<dbReference type="Gene3D" id="1.20.58.340">
    <property type="entry name" value="Magnesium transport protein CorA, transmembrane region"/>
    <property type="match status" value="2"/>
</dbReference>
<gene>
    <name evidence="9" type="ORF">HX89_04255</name>
</gene>
<dbReference type="SUPFAM" id="SSF144083">
    <property type="entry name" value="Magnesium transport protein CorA, transmembrane region"/>
    <property type="match status" value="1"/>
</dbReference>
<evidence type="ECO:0000256" key="1">
    <source>
        <dbReference type="ARBA" id="ARBA00004651"/>
    </source>
</evidence>
<keyword evidence="5 8" id="KW-0812">Transmembrane</keyword>
<proteinExistence type="inferred from homology"/>
<dbReference type="GO" id="GO:0005886">
    <property type="term" value="C:plasma membrane"/>
    <property type="evidence" value="ECO:0007669"/>
    <property type="project" value="UniProtKB-SubCell"/>
</dbReference>
<evidence type="ECO:0000313" key="9">
    <source>
        <dbReference type="EMBL" id="AIF40293.1"/>
    </source>
</evidence>
<sequence>MIEGLDIADARVWRREETKVRSIEAGALADAMRDEENLVWVDLLDPSPEQLRQLVLRLGVSGTVVEDALAPHERAKVTPHADHLFFTVYATQLATDTLAEHADGRSHLSVTRISGIVLPRALITIRVSSPYCEAFDMGEVVKRWDDSASLMTQGSGALVHGLLDYVVDGHFDTIQSLDDALEGLEETLFAERRTGSEFVRTTYAIRKDLVALRRVVLPMREVVNALMRHRGRTGGPLDAWYDDLYDHVLRASEWTESLRDMVSTVFETNLSLQDARLNTIMKKLAAWAAIISVPTAVTGWFGQNVPYPGFQAHSGLVMSVVITVALSGGLYAIFRHNDWL</sequence>
<feature type="transmembrane region" description="Helical" evidence="8">
    <location>
        <begin position="314"/>
        <end position="334"/>
    </location>
</feature>
<evidence type="ECO:0000256" key="3">
    <source>
        <dbReference type="ARBA" id="ARBA00022448"/>
    </source>
</evidence>
<dbReference type="InterPro" id="IPR045863">
    <property type="entry name" value="CorA_TM1_TM2"/>
</dbReference>
<dbReference type="PANTHER" id="PTHR46494">
    <property type="entry name" value="CORA FAMILY METAL ION TRANSPORTER (EUROFUNG)"/>
    <property type="match status" value="1"/>
</dbReference>
<evidence type="ECO:0000256" key="5">
    <source>
        <dbReference type="ARBA" id="ARBA00022692"/>
    </source>
</evidence>
<keyword evidence="6 8" id="KW-1133">Transmembrane helix</keyword>
<dbReference type="GO" id="GO:0000287">
    <property type="term" value="F:magnesium ion binding"/>
    <property type="evidence" value="ECO:0007669"/>
    <property type="project" value="TreeGrafter"/>
</dbReference>
<keyword evidence="3" id="KW-0813">Transport</keyword>
<dbReference type="GO" id="GO:0050897">
    <property type="term" value="F:cobalt ion binding"/>
    <property type="evidence" value="ECO:0007669"/>
    <property type="project" value="TreeGrafter"/>
</dbReference>
<reference evidence="9 10" key="1">
    <citation type="submission" date="2014-07" db="EMBL/GenBank/DDBJ databases">
        <title>Genome Sequencing of Dermacoccus nishinomiyaensis.</title>
        <authorList>
            <person name="Hong K.W."/>
            <person name="Chan K.G."/>
        </authorList>
    </citation>
    <scope>NUCLEOTIDE SEQUENCE [LARGE SCALE GENOMIC DNA]</scope>
    <source>
        <strain evidence="9 10">M25</strain>
    </source>
</reference>
<name>A0A075JJS2_9MICO</name>
<dbReference type="RefSeq" id="WP_038567210.1">
    <property type="nucleotide sequence ID" value="NZ_CP008889.1"/>
</dbReference>
<dbReference type="HOGENOM" id="CLU_007127_0_2_11"/>
<dbReference type="AlphaFoldDB" id="A0A075JJS2"/>
<comment type="similarity">
    <text evidence="2">Belongs to the CorA metal ion transporter (MIT) (TC 1.A.35) family.</text>
</comment>
<dbReference type="eggNOG" id="COG0598">
    <property type="taxonomic scope" value="Bacteria"/>
</dbReference>
<evidence type="ECO:0000256" key="2">
    <source>
        <dbReference type="ARBA" id="ARBA00009765"/>
    </source>
</evidence>
<dbReference type="OrthoDB" id="9803416at2"/>
<comment type="subcellular location">
    <subcellularLocation>
        <location evidence="1">Cell membrane</location>
        <topology evidence="1">Multi-pass membrane protein</topology>
    </subcellularLocation>
</comment>
<dbReference type="GeneID" id="41840410"/>
<dbReference type="EMBL" id="CP008889">
    <property type="protein sequence ID" value="AIF40293.1"/>
    <property type="molecule type" value="Genomic_DNA"/>
</dbReference>
<dbReference type="GO" id="GO:0015095">
    <property type="term" value="F:magnesium ion transmembrane transporter activity"/>
    <property type="evidence" value="ECO:0007669"/>
    <property type="project" value="TreeGrafter"/>
</dbReference>
<keyword evidence="10" id="KW-1185">Reference proteome</keyword>